<protein>
    <submittedName>
        <fullName evidence="3">Uncharacterized protein</fullName>
    </submittedName>
</protein>
<organism evidence="3 4">
    <name type="scientific">Acorus gramineus</name>
    <name type="common">Dwarf sweet flag</name>
    <dbReference type="NCBI Taxonomy" id="55184"/>
    <lineage>
        <taxon>Eukaryota</taxon>
        <taxon>Viridiplantae</taxon>
        <taxon>Streptophyta</taxon>
        <taxon>Embryophyta</taxon>
        <taxon>Tracheophyta</taxon>
        <taxon>Spermatophyta</taxon>
        <taxon>Magnoliopsida</taxon>
        <taxon>Liliopsida</taxon>
        <taxon>Acoraceae</taxon>
        <taxon>Acorus</taxon>
    </lineage>
</organism>
<name>A0AAV9BK28_ACOGR</name>
<keyword evidence="2" id="KW-0812">Transmembrane</keyword>
<dbReference type="Proteomes" id="UP001179952">
    <property type="component" value="Unassembled WGS sequence"/>
</dbReference>
<feature type="transmembrane region" description="Helical" evidence="2">
    <location>
        <begin position="97"/>
        <end position="117"/>
    </location>
</feature>
<comment type="caution">
    <text evidence="3">The sequence shown here is derived from an EMBL/GenBank/DDBJ whole genome shotgun (WGS) entry which is preliminary data.</text>
</comment>
<dbReference type="EMBL" id="JAUJYN010000003">
    <property type="protein sequence ID" value="KAK1276469.1"/>
    <property type="molecule type" value="Genomic_DNA"/>
</dbReference>
<evidence type="ECO:0000256" key="1">
    <source>
        <dbReference type="SAM" id="MobiDB-lite"/>
    </source>
</evidence>
<keyword evidence="2" id="KW-0472">Membrane</keyword>
<reference evidence="3" key="2">
    <citation type="submission" date="2023-06" db="EMBL/GenBank/DDBJ databases">
        <authorList>
            <person name="Ma L."/>
            <person name="Liu K.-W."/>
            <person name="Li Z."/>
            <person name="Hsiao Y.-Y."/>
            <person name="Qi Y."/>
            <person name="Fu T."/>
            <person name="Tang G."/>
            <person name="Zhang D."/>
            <person name="Sun W.-H."/>
            <person name="Liu D.-K."/>
            <person name="Li Y."/>
            <person name="Chen G.-Z."/>
            <person name="Liu X.-D."/>
            <person name="Liao X.-Y."/>
            <person name="Jiang Y.-T."/>
            <person name="Yu X."/>
            <person name="Hao Y."/>
            <person name="Huang J."/>
            <person name="Zhao X.-W."/>
            <person name="Ke S."/>
            <person name="Chen Y.-Y."/>
            <person name="Wu W.-L."/>
            <person name="Hsu J.-L."/>
            <person name="Lin Y.-F."/>
            <person name="Huang M.-D."/>
            <person name="Li C.-Y."/>
            <person name="Huang L."/>
            <person name="Wang Z.-W."/>
            <person name="Zhao X."/>
            <person name="Zhong W.-Y."/>
            <person name="Peng D.-H."/>
            <person name="Ahmad S."/>
            <person name="Lan S."/>
            <person name="Zhang J.-S."/>
            <person name="Tsai W.-C."/>
            <person name="Van De Peer Y."/>
            <person name="Liu Z.-J."/>
        </authorList>
    </citation>
    <scope>NUCLEOTIDE SEQUENCE</scope>
    <source>
        <strain evidence="3">SCP</strain>
        <tissue evidence="3">Leaves</tissue>
    </source>
</reference>
<proteinExistence type="predicted"/>
<feature type="region of interest" description="Disordered" evidence="1">
    <location>
        <begin position="1"/>
        <end position="30"/>
    </location>
</feature>
<keyword evidence="2" id="KW-1133">Transmembrane helix</keyword>
<reference evidence="3" key="1">
    <citation type="journal article" date="2023" name="Nat. Commun.">
        <title>Diploid and tetraploid genomes of Acorus and the evolution of monocots.</title>
        <authorList>
            <person name="Ma L."/>
            <person name="Liu K.W."/>
            <person name="Li Z."/>
            <person name="Hsiao Y.Y."/>
            <person name="Qi Y."/>
            <person name="Fu T."/>
            <person name="Tang G.D."/>
            <person name="Zhang D."/>
            <person name="Sun W.H."/>
            <person name="Liu D.K."/>
            <person name="Li Y."/>
            <person name="Chen G.Z."/>
            <person name="Liu X.D."/>
            <person name="Liao X.Y."/>
            <person name="Jiang Y.T."/>
            <person name="Yu X."/>
            <person name="Hao Y."/>
            <person name="Huang J."/>
            <person name="Zhao X.W."/>
            <person name="Ke S."/>
            <person name="Chen Y.Y."/>
            <person name="Wu W.L."/>
            <person name="Hsu J.L."/>
            <person name="Lin Y.F."/>
            <person name="Huang M.D."/>
            <person name="Li C.Y."/>
            <person name="Huang L."/>
            <person name="Wang Z.W."/>
            <person name="Zhao X."/>
            <person name="Zhong W.Y."/>
            <person name="Peng D.H."/>
            <person name="Ahmad S."/>
            <person name="Lan S."/>
            <person name="Zhang J.S."/>
            <person name="Tsai W.C."/>
            <person name="Van de Peer Y."/>
            <person name="Liu Z.J."/>
        </authorList>
    </citation>
    <scope>NUCLEOTIDE SEQUENCE</scope>
    <source>
        <strain evidence="3">SCP</strain>
    </source>
</reference>
<sequence length="128" mass="14179">MGSTRTHTALRRRNTKPARPDPGSCGPPAYMTLNDLTTRLPVFYHSSDEVPISDSLMREAFWDLLQSRPSTASPCPTVGGGVRRHGGPAGGVQCSDIVIGALLVCASPLFLIWKHVFDRRRHPQCRWR</sequence>
<evidence type="ECO:0000256" key="2">
    <source>
        <dbReference type="SAM" id="Phobius"/>
    </source>
</evidence>
<evidence type="ECO:0000313" key="3">
    <source>
        <dbReference type="EMBL" id="KAK1276469.1"/>
    </source>
</evidence>
<evidence type="ECO:0000313" key="4">
    <source>
        <dbReference type="Proteomes" id="UP001179952"/>
    </source>
</evidence>
<accession>A0AAV9BK28</accession>
<dbReference type="AlphaFoldDB" id="A0AAV9BK28"/>
<gene>
    <name evidence="3" type="ORF">QJS04_geneDACA011704</name>
</gene>
<keyword evidence="4" id="KW-1185">Reference proteome</keyword>